<dbReference type="AlphaFoldDB" id="A0A8T1W1R4"/>
<dbReference type="PANTHER" id="PTHR22538:SF1">
    <property type="entry name" value="VWFD DOMAIN-CONTAINING PROTEIN"/>
    <property type="match status" value="1"/>
</dbReference>
<organism evidence="2 3">
    <name type="scientific">Phytophthora pseudosyringae</name>
    <dbReference type="NCBI Taxonomy" id="221518"/>
    <lineage>
        <taxon>Eukaryota</taxon>
        <taxon>Sar</taxon>
        <taxon>Stramenopiles</taxon>
        <taxon>Oomycota</taxon>
        <taxon>Peronosporomycetes</taxon>
        <taxon>Peronosporales</taxon>
        <taxon>Peronosporaceae</taxon>
        <taxon>Phytophthora</taxon>
    </lineage>
</organism>
<evidence type="ECO:0008006" key="4">
    <source>
        <dbReference type="Google" id="ProtNLM"/>
    </source>
</evidence>
<reference evidence="2" key="1">
    <citation type="submission" date="2021-02" db="EMBL/GenBank/DDBJ databases">
        <authorList>
            <person name="Palmer J.M."/>
        </authorList>
    </citation>
    <scope>NUCLEOTIDE SEQUENCE</scope>
    <source>
        <strain evidence="2">SCRP734</strain>
    </source>
</reference>
<evidence type="ECO:0000313" key="2">
    <source>
        <dbReference type="EMBL" id="KAG7387365.1"/>
    </source>
</evidence>
<protein>
    <recommendedName>
        <fullName evidence="4">GPI inositol-deacylase</fullName>
    </recommendedName>
</protein>
<dbReference type="PANTHER" id="PTHR22538">
    <property type="entry name" value="CILIA- AND FLAGELLA-ASSOCIATED PROTEIN 74"/>
    <property type="match status" value="1"/>
</dbReference>
<feature type="signal peptide" evidence="1">
    <location>
        <begin position="1"/>
        <end position="21"/>
    </location>
</feature>
<keyword evidence="3" id="KW-1185">Reference proteome</keyword>
<dbReference type="Proteomes" id="UP000694044">
    <property type="component" value="Unassembled WGS sequence"/>
</dbReference>
<keyword evidence="1" id="KW-0732">Signal</keyword>
<accession>A0A8T1W1R4</accession>
<evidence type="ECO:0000313" key="3">
    <source>
        <dbReference type="Proteomes" id="UP000694044"/>
    </source>
</evidence>
<proteinExistence type="predicted"/>
<dbReference type="EMBL" id="JAGDFM010000080">
    <property type="protein sequence ID" value="KAG7387365.1"/>
    <property type="molecule type" value="Genomic_DNA"/>
</dbReference>
<dbReference type="OrthoDB" id="128406at2759"/>
<name>A0A8T1W1R4_9STRA</name>
<evidence type="ECO:0000256" key="1">
    <source>
        <dbReference type="SAM" id="SignalP"/>
    </source>
</evidence>
<feature type="chain" id="PRO_5035841913" description="GPI inositol-deacylase" evidence="1">
    <location>
        <begin position="22"/>
        <end position="543"/>
    </location>
</feature>
<gene>
    <name evidence="2" type="ORF">PHYPSEUDO_014389</name>
</gene>
<sequence>MASVLVGLVEVLVVLLALVAATVPTRQIRIRSMEEEHNTQNETTTKWPSLRFHFSLRRSSMNVYDQTQFDMFAEPAVSEDGTKVLYNVFGSFAQGASVYNYSLVDGVGFLSEGDLSSEDSSIECLPSESGLLPPINTIVAALNEAVAVSSISSTSPSNIQCSPGSLYKISVHDIDFAVCAAGSSGISIYGDDMEILVEFITIPSDNFSSTSNIPSKCSRTTSPSQVTSVGRVLLTGEQLDTTESRKLEAEFDFLWSDSACSCKSTPRPCIFIHGLGVKAELPQNQDSFEDYWGNNLPGHAPCCSSMKFAVLDMENNAWTSDDLQQKTCDRVLSVGSSSGASTISHTIVVAHSMGNLVLAGAIATGKCRLDAKTSTWVGISAPMSGSMASDYFQSACENETIAVVQKYVDVIGMCPIRDAIKSMASQSGKYGSVWLNKAYLAAQKVYQQDVDAVMCSGSSVGLVSLLQVKFWIMHRLVPFESKENDGMVEFESCAGGILASKFGTSWQNRFYKTELNHYDTAFRAGDGLFNKAKMPLKWFECLL</sequence>
<comment type="caution">
    <text evidence="2">The sequence shown here is derived from an EMBL/GenBank/DDBJ whole genome shotgun (WGS) entry which is preliminary data.</text>
</comment>